<dbReference type="Proteomes" id="UP001595075">
    <property type="component" value="Unassembled WGS sequence"/>
</dbReference>
<reference evidence="1 2" key="1">
    <citation type="journal article" date="2024" name="Commun. Biol.">
        <title>Comparative genomic analysis of thermophilic fungi reveals convergent evolutionary adaptations and gene losses.</title>
        <authorList>
            <person name="Steindorff A.S."/>
            <person name="Aguilar-Pontes M.V."/>
            <person name="Robinson A.J."/>
            <person name="Andreopoulos B."/>
            <person name="LaButti K."/>
            <person name="Kuo A."/>
            <person name="Mondo S."/>
            <person name="Riley R."/>
            <person name="Otillar R."/>
            <person name="Haridas S."/>
            <person name="Lipzen A."/>
            <person name="Grimwood J."/>
            <person name="Schmutz J."/>
            <person name="Clum A."/>
            <person name="Reid I.D."/>
            <person name="Moisan M.C."/>
            <person name="Butler G."/>
            <person name="Nguyen T.T.M."/>
            <person name="Dewar K."/>
            <person name="Conant G."/>
            <person name="Drula E."/>
            <person name="Henrissat B."/>
            <person name="Hansel C."/>
            <person name="Singer S."/>
            <person name="Hutchinson M.I."/>
            <person name="de Vries R.P."/>
            <person name="Natvig D.O."/>
            <person name="Powell A.J."/>
            <person name="Tsang A."/>
            <person name="Grigoriev I.V."/>
        </authorList>
    </citation>
    <scope>NUCLEOTIDE SEQUENCE [LARGE SCALE GENOMIC DNA]</scope>
    <source>
        <strain evidence="1 2">CBS 494.80</strain>
    </source>
</reference>
<accession>A0ABR4CL83</accession>
<keyword evidence="2" id="KW-1185">Reference proteome</keyword>
<dbReference type="EMBL" id="JAZHXI010000006">
    <property type="protein sequence ID" value="KAL2070529.1"/>
    <property type="molecule type" value="Genomic_DNA"/>
</dbReference>
<evidence type="ECO:0000313" key="1">
    <source>
        <dbReference type="EMBL" id="KAL2070529.1"/>
    </source>
</evidence>
<organism evidence="1 2">
    <name type="scientific">Oculimacula yallundae</name>
    <dbReference type="NCBI Taxonomy" id="86028"/>
    <lineage>
        <taxon>Eukaryota</taxon>
        <taxon>Fungi</taxon>
        <taxon>Dikarya</taxon>
        <taxon>Ascomycota</taxon>
        <taxon>Pezizomycotina</taxon>
        <taxon>Leotiomycetes</taxon>
        <taxon>Helotiales</taxon>
        <taxon>Ploettnerulaceae</taxon>
        <taxon>Oculimacula</taxon>
    </lineage>
</organism>
<gene>
    <name evidence="1" type="ORF">VTL71DRAFT_13555</name>
</gene>
<proteinExistence type="predicted"/>
<evidence type="ECO:0000313" key="2">
    <source>
        <dbReference type="Proteomes" id="UP001595075"/>
    </source>
</evidence>
<name>A0ABR4CL83_9HELO</name>
<protein>
    <submittedName>
        <fullName evidence="1">Uncharacterized protein</fullName>
    </submittedName>
</protein>
<sequence>MVFSNGSISAWMDEHPRAYINDENPVVPGERNIIEISDDDATDSEDGVYDREDLLDLLVRKVVIPTMTRRDYAERCYDSATAFIHDSISQIINAVNDACGPGFWATLTRSERALVFGAVFDQFPAFTMSRFRAAENEVVDFKEIFSKIRGRRDDEEKRKWQAYYRYTYVCMFEKTFMELELGEDGVREAWQFMNRRERVEEMELGGAYDLPAVKGLEFEKL</sequence>
<comment type="caution">
    <text evidence="1">The sequence shown here is derived from an EMBL/GenBank/DDBJ whole genome shotgun (WGS) entry which is preliminary data.</text>
</comment>